<dbReference type="NCBIfam" id="TIGR02945">
    <property type="entry name" value="SUF_assoc"/>
    <property type="match status" value="1"/>
</dbReference>
<dbReference type="Gene3D" id="3.30.300.130">
    <property type="entry name" value="Fe-S cluster assembly (FSCA)"/>
    <property type="match status" value="1"/>
</dbReference>
<gene>
    <name evidence="2" type="ORF">BC748_1080</name>
</gene>
<dbReference type="InterPro" id="IPR052339">
    <property type="entry name" value="Fe-S_Maturation_MIP18"/>
</dbReference>
<comment type="caution">
    <text evidence="2">The sequence shown here is derived from an EMBL/GenBank/DDBJ whole genome shotgun (WGS) entry which is preliminary data.</text>
</comment>
<dbReference type="InterPro" id="IPR014291">
    <property type="entry name" value="SUF_FeS_clus_asmbl-assoc"/>
</dbReference>
<evidence type="ECO:0000259" key="1">
    <source>
        <dbReference type="Pfam" id="PF01883"/>
    </source>
</evidence>
<dbReference type="PANTHER" id="PTHR42831">
    <property type="entry name" value="FE-S PROTEIN MATURATION AUXILIARY FACTOR YITW"/>
    <property type="match status" value="1"/>
</dbReference>
<keyword evidence="3" id="KW-1185">Reference proteome</keyword>
<feature type="domain" description="MIP18 family-like" evidence="1">
    <location>
        <begin position="25"/>
        <end position="98"/>
    </location>
</feature>
<name>A0A4R6QD49_9FLAO</name>
<sequence>MTSNALYGKKQNTMEEFKDEINLGENVVKVLKGIYDPEIPVDIYELGLIYDVMINEDNEVKVLMTLTSPNCPVAETLPREVEEKIQKIDTVKSCEVEITFDPPWSKDLMSEEAKLELGML</sequence>
<evidence type="ECO:0000313" key="2">
    <source>
        <dbReference type="EMBL" id="TDP60107.1"/>
    </source>
</evidence>
<reference evidence="2 3" key="1">
    <citation type="submission" date="2019-03" db="EMBL/GenBank/DDBJ databases">
        <title>Genomic Encyclopedia of Archaeal and Bacterial Type Strains, Phase II (KMG-II): from individual species to whole genera.</title>
        <authorList>
            <person name="Goeker M."/>
        </authorList>
    </citation>
    <scope>NUCLEOTIDE SEQUENCE [LARGE SCALE GENOMIC DNA]</scope>
    <source>
        <strain evidence="2 3">DSM 25687</strain>
    </source>
</reference>
<accession>A0A4R6QD49</accession>
<protein>
    <submittedName>
        <fullName evidence="2">FeS assembly SUF system protein</fullName>
    </submittedName>
</protein>
<dbReference type="InterPro" id="IPR034904">
    <property type="entry name" value="FSCA_dom_sf"/>
</dbReference>
<dbReference type="SUPFAM" id="SSF117916">
    <property type="entry name" value="Fe-S cluster assembly (FSCA) domain-like"/>
    <property type="match status" value="1"/>
</dbReference>
<dbReference type="PANTHER" id="PTHR42831:SF1">
    <property type="entry name" value="FE-S PROTEIN MATURATION AUXILIARY FACTOR YITW"/>
    <property type="match status" value="1"/>
</dbReference>
<proteinExistence type="predicted"/>
<dbReference type="EMBL" id="SNXR01000012">
    <property type="protein sequence ID" value="TDP60107.1"/>
    <property type="molecule type" value="Genomic_DNA"/>
</dbReference>
<dbReference type="Pfam" id="PF01883">
    <property type="entry name" value="FeS_assembly_P"/>
    <property type="match status" value="1"/>
</dbReference>
<dbReference type="AlphaFoldDB" id="A0A4R6QD49"/>
<dbReference type="Proteomes" id="UP000295260">
    <property type="component" value="Unassembled WGS sequence"/>
</dbReference>
<organism evidence="2 3">
    <name type="scientific">Flavobacterium dankookense</name>
    <dbReference type="NCBI Taxonomy" id="706186"/>
    <lineage>
        <taxon>Bacteria</taxon>
        <taxon>Pseudomonadati</taxon>
        <taxon>Bacteroidota</taxon>
        <taxon>Flavobacteriia</taxon>
        <taxon>Flavobacteriales</taxon>
        <taxon>Flavobacteriaceae</taxon>
        <taxon>Flavobacterium</taxon>
    </lineage>
</organism>
<evidence type="ECO:0000313" key="3">
    <source>
        <dbReference type="Proteomes" id="UP000295260"/>
    </source>
</evidence>
<dbReference type="InterPro" id="IPR002744">
    <property type="entry name" value="MIP18-like"/>
</dbReference>